<comment type="subcellular location">
    <subcellularLocation>
        <location evidence="1">Cell membrane</location>
        <topology evidence="1">Multi-pass membrane protein</topology>
    </subcellularLocation>
</comment>
<dbReference type="Gene3D" id="1.20.1250.20">
    <property type="entry name" value="MFS general substrate transporter like domains"/>
    <property type="match status" value="1"/>
</dbReference>
<protein>
    <submittedName>
        <fullName evidence="7">Major facilitator transporter</fullName>
    </submittedName>
</protein>
<dbReference type="AlphaFoldDB" id="A0A2X2CC18"/>
<dbReference type="Pfam" id="PF07690">
    <property type="entry name" value="MFS_1"/>
    <property type="match status" value="1"/>
</dbReference>
<evidence type="ECO:0000256" key="1">
    <source>
        <dbReference type="ARBA" id="ARBA00004651"/>
    </source>
</evidence>
<evidence type="ECO:0000313" key="7">
    <source>
        <dbReference type="EMBL" id="SPZ04874.1"/>
    </source>
</evidence>
<feature type="transmembrane region" description="Helical" evidence="6">
    <location>
        <begin position="82"/>
        <end position="103"/>
    </location>
</feature>
<name>A0A2X2CC18_PSELU</name>
<gene>
    <name evidence="7" type="ORF">NCTC11842_01394</name>
</gene>
<dbReference type="CDD" id="cd06173">
    <property type="entry name" value="MFS_MefA_like"/>
    <property type="match status" value="1"/>
</dbReference>
<evidence type="ECO:0000256" key="5">
    <source>
        <dbReference type="ARBA" id="ARBA00023136"/>
    </source>
</evidence>
<dbReference type="InterPro" id="IPR036259">
    <property type="entry name" value="MFS_trans_sf"/>
</dbReference>
<organism evidence="7 8">
    <name type="scientific">Pseudomonas luteola</name>
    <dbReference type="NCBI Taxonomy" id="47886"/>
    <lineage>
        <taxon>Bacteria</taxon>
        <taxon>Pseudomonadati</taxon>
        <taxon>Pseudomonadota</taxon>
        <taxon>Gammaproteobacteria</taxon>
        <taxon>Pseudomonadales</taxon>
        <taxon>Pseudomonadaceae</taxon>
        <taxon>Pseudomonas</taxon>
    </lineage>
</organism>
<dbReference type="PANTHER" id="PTHR23513">
    <property type="entry name" value="INTEGRAL MEMBRANE EFFLUX PROTEIN-RELATED"/>
    <property type="match status" value="1"/>
</dbReference>
<feature type="transmembrane region" description="Helical" evidence="6">
    <location>
        <begin position="54"/>
        <end position="75"/>
    </location>
</feature>
<evidence type="ECO:0000256" key="3">
    <source>
        <dbReference type="ARBA" id="ARBA00022692"/>
    </source>
</evidence>
<dbReference type="InterPro" id="IPR022324">
    <property type="entry name" value="Bacilysin_exporter_BacE_put"/>
</dbReference>
<evidence type="ECO:0000256" key="6">
    <source>
        <dbReference type="SAM" id="Phobius"/>
    </source>
</evidence>
<dbReference type="SUPFAM" id="SSF103473">
    <property type="entry name" value="MFS general substrate transporter"/>
    <property type="match status" value="1"/>
</dbReference>
<dbReference type="GO" id="GO:0005886">
    <property type="term" value="C:plasma membrane"/>
    <property type="evidence" value="ECO:0007669"/>
    <property type="project" value="UniProtKB-SubCell"/>
</dbReference>
<sequence length="427" mass="46161">MYSKPDHETSKSNHHNFKLLWLGQSLSLVGNQFLVIGLPLLAVQTIGASPSEAVLLPFLMYVPFLLFGLHAGALVDRLPKKATMIFADLVQMFVFTLVAILAIKNCLELYMLMICVFITGIATVFFQVAYNSFLPEIYSDTADIQKGNARLFFSESIARTFGPMLAGPIIALFAPPLAILINGASFLISSTMLGLIHKSHLKSPPITKHVKTSLMEDIRIGLKFVFSHPKIEPVFWCGAVYVLFLTVIETSLVLYCKDVLQLSPIGIGFVIGAAAAGFPIANLISPYLMAHLGMSKTLVIAACTSVSGLFLIAIFGASGSVIGLIAASVLHGFGEGVFSPTSLTLRQTETPSELLGRVSSVQRFMIWGAIPLGSLLTSIIIKYLGIDWTLWIGGLGTVLCLVPLLRRGILADLRTTTTKLDVSTANR</sequence>
<keyword evidence="4 6" id="KW-1133">Transmembrane helix</keyword>
<accession>A0A2X2CC18</accession>
<keyword evidence="3 6" id="KW-0812">Transmembrane</keyword>
<dbReference type="RefSeq" id="WP_112297639.1">
    <property type="nucleotide sequence ID" value="NZ_JAKREJ010000009.1"/>
</dbReference>
<dbReference type="EMBL" id="UAUF01000010">
    <property type="protein sequence ID" value="SPZ04874.1"/>
    <property type="molecule type" value="Genomic_DNA"/>
</dbReference>
<dbReference type="InterPro" id="IPR011701">
    <property type="entry name" value="MFS"/>
</dbReference>
<feature type="transmembrane region" description="Helical" evidence="6">
    <location>
        <begin position="233"/>
        <end position="255"/>
    </location>
</feature>
<dbReference type="GO" id="GO:0022857">
    <property type="term" value="F:transmembrane transporter activity"/>
    <property type="evidence" value="ECO:0007669"/>
    <property type="project" value="InterPro"/>
</dbReference>
<proteinExistence type="predicted"/>
<evidence type="ECO:0000313" key="8">
    <source>
        <dbReference type="Proteomes" id="UP000250443"/>
    </source>
</evidence>
<keyword evidence="5 6" id="KW-0472">Membrane</keyword>
<evidence type="ECO:0000256" key="4">
    <source>
        <dbReference type="ARBA" id="ARBA00022989"/>
    </source>
</evidence>
<feature type="transmembrane region" description="Helical" evidence="6">
    <location>
        <begin position="109"/>
        <end position="130"/>
    </location>
</feature>
<feature type="transmembrane region" description="Helical" evidence="6">
    <location>
        <begin position="388"/>
        <end position="405"/>
    </location>
</feature>
<evidence type="ECO:0000256" key="2">
    <source>
        <dbReference type="ARBA" id="ARBA00022475"/>
    </source>
</evidence>
<dbReference type="PRINTS" id="PR01988">
    <property type="entry name" value="EXPORTERBACE"/>
</dbReference>
<feature type="transmembrane region" description="Helical" evidence="6">
    <location>
        <begin position="20"/>
        <end position="42"/>
    </location>
</feature>
<reference evidence="7 8" key="1">
    <citation type="submission" date="2018-06" db="EMBL/GenBank/DDBJ databases">
        <authorList>
            <consortium name="Pathogen Informatics"/>
            <person name="Doyle S."/>
        </authorList>
    </citation>
    <scope>NUCLEOTIDE SEQUENCE [LARGE SCALE GENOMIC DNA]</scope>
    <source>
        <strain evidence="7 8">NCTC11842</strain>
    </source>
</reference>
<dbReference type="Proteomes" id="UP000250443">
    <property type="component" value="Unassembled WGS sequence"/>
</dbReference>
<feature type="transmembrane region" description="Helical" evidence="6">
    <location>
        <begin position="261"/>
        <end position="285"/>
    </location>
</feature>
<feature type="transmembrane region" description="Helical" evidence="6">
    <location>
        <begin position="177"/>
        <end position="196"/>
    </location>
</feature>
<dbReference type="PANTHER" id="PTHR23513:SF6">
    <property type="entry name" value="MAJOR FACILITATOR SUPERFAMILY ASSOCIATED DOMAIN-CONTAINING PROTEIN"/>
    <property type="match status" value="1"/>
</dbReference>
<keyword evidence="2" id="KW-1003">Cell membrane</keyword>
<feature type="transmembrane region" description="Helical" evidence="6">
    <location>
        <begin position="364"/>
        <end position="382"/>
    </location>
</feature>